<evidence type="ECO:0000256" key="9">
    <source>
        <dbReference type="RuleBase" id="RU003823"/>
    </source>
</evidence>
<sequence length="175" mass="18797">MLKASKSNNSDISEKLVHVARCTKVVKGGRRFSFSVMVAAGDGKGKIGIGFGKASELADSMEKASRLARVNMIKIPMKDGKTLHHEVCFKFCSARVKLKPAPSGTGIIAGGPLRSILELWGAKDIVAKSIGSTNPHNYTRAAIDGIKTIRSPRYIAAKRGKKVAEVFTTKKSKRG</sequence>
<keyword evidence="6 8" id="KW-0687">Ribonucleoprotein</keyword>
<evidence type="ECO:0000256" key="7">
    <source>
        <dbReference type="ARBA" id="ARBA00035255"/>
    </source>
</evidence>
<evidence type="ECO:0000256" key="3">
    <source>
        <dbReference type="ARBA" id="ARBA00022730"/>
    </source>
</evidence>
<dbReference type="InterPro" id="IPR000851">
    <property type="entry name" value="Ribosomal_uS5"/>
</dbReference>
<dbReference type="InterPro" id="IPR005324">
    <property type="entry name" value="Ribosomal_uS5_C"/>
</dbReference>
<dbReference type="SUPFAM" id="SSF54768">
    <property type="entry name" value="dsRNA-binding domain-like"/>
    <property type="match status" value="1"/>
</dbReference>
<evidence type="ECO:0000256" key="8">
    <source>
        <dbReference type="HAMAP-Rule" id="MF_01307"/>
    </source>
</evidence>
<keyword evidence="12" id="KW-1185">Reference proteome</keyword>
<dbReference type="PROSITE" id="PS50881">
    <property type="entry name" value="S5_DSRBD"/>
    <property type="match status" value="1"/>
</dbReference>
<dbReference type="Pfam" id="PF03719">
    <property type="entry name" value="Ribosomal_S5_C"/>
    <property type="match status" value="1"/>
</dbReference>
<comment type="function">
    <text evidence="1 8">Located at the back of the 30S subunit body where it stabilizes the conformation of the head with respect to the body.</text>
</comment>
<accession>A0ABU5L7F3</accession>
<dbReference type="PANTHER" id="PTHR48277:SF1">
    <property type="entry name" value="MITOCHONDRIAL RIBOSOMAL PROTEIN S5"/>
    <property type="match status" value="1"/>
</dbReference>
<dbReference type="InterPro" id="IPR018192">
    <property type="entry name" value="Ribosomal_uS5_N_CS"/>
</dbReference>
<feature type="domain" description="S5 DRBM" evidence="10">
    <location>
        <begin position="12"/>
        <end position="75"/>
    </location>
</feature>
<dbReference type="RefSeq" id="WP_322497249.1">
    <property type="nucleotide sequence ID" value="NZ_JARGYT010000002.1"/>
</dbReference>
<dbReference type="InterPro" id="IPR005712">
    <property type="entry name" value="Ribosomal_uS5_bac-type"/>
</dbReference>
<gene>
    <name evidence="8" type="primary">rpsE</name>
    <name evidence="11" type="ORF">Cyrtocomes_00097</name>
</gene>
<reference evidence="11 12" key="1">
    <citation type="submission" date="2023-02" db="EMBL/GenBank/DDBJ databases">
        <title>Host association and intracellularity evolved multiple times independently in the Rickettsiales.</title>
        <authorList>
            <person name="Castelli M."/>
            <person name="Nardi T."/>
            <person name="Gammuto L."/>
            <person name="Bellinzona G."/>
            <person name="Sabaneyeva E."/>
            <person name="Potekhin A."/>
            <person name="Serra V."/>
            <person name="Petroni G."/>
            <person name="Sassera D."/>
        </authorList>
    </citation>
    <scope>NUCLEOTIDE SEQUENCE [LARGE SCALE GENOMIC DNA]</scope>
    <source>
        <strain evidence="11 12">BOD18</strain>
    </source>
</reference>
<evidence type="ECO:0000256" key="2">
    <source>
        <dbReference type="ARBA" id="ARBA00008945"/>
    </source>
</evidence>
<keyword evidence="4 8" id="KW-0694">RNA-binding</keyword>
<dbReference type="GO" id="GO:0005840">
    <property type="term" value="C:ribosome"/>
    <property type="evidence" value="ECO:0007669"/>
    <property type="project" value="UniProtKB-KW"/>
</dbReference>
<name>A0ABU5L7F3_9RICK</name>
<protein>
    <recommendedName>
        <fullName evidence="7 8">Small ribosomal subunit protein uS5</fullName>
    </recommendedName>
</protein>
<dbReference type="HAMAP" id="MF_01307_B">
    <property type="entry name" value="Ribosomal_uS5_B"/>
    <property type="match status" value="1"/>
</dbReference>
<dbReference type="SUPFAM" id="SSF54211">
    <property type="entry name" value="Ribosomal protein S5 domain 2-like"/>
    <property type="match status" value="1"/>
</dbReference>
<dbReference type="InterPro" id="IPR013810">
    <property type="entry name" value="Ribosomal_uS5_N"/>
</dbReference>
<comment type="subunit">
    <text evidence="8">Part of the 30S ribosomal subunit. Contacts proteins S4 and S8.</text>
</comment>
<keyword evidence="5 8" id="KW-0689">Ribosomal protein</keyword>
<comment type="function">
    <text evidence="8">With S4 and S12 plays an important role in translational accuracy.</text>
</comment>
<dbReference type="EMBL" id="JARGYT010000002">
    <property type="protein sequence ID" value="MDZ5761739.1"/>
    <property type="molecule type" value="Genomic_DNA"/>
</dbReference>
<dbReference type="Gene3D" id="3.30.160.20">
    <property type="match status" value="1"/>
</dbReference>
<keyword evidence="3 8" id="KW-0699">rRNA-binding</keyword>
<dbReference type="NCBIfam" id="TIGR01021">
    <property type="entry name" value="rpsE_bact"/>
    <property type="match status" value="1"/>
</dbReference>
<comment type="similarity">
    <text evidence="2 8 9">Belongs to the universal ribosomal protein uS5 family.</text>
</comment>
<dbReference type="PANTHER" id="PTHR48277">
    <property type="entry name" value="MITOCHONDRIAL RIBOSOMAL PROTEIN S5"/>
    <property type="match status" value="1"/>
</dbReference>
<evidence type="ECO:0000256" key="4">
    <source>
        <dbReference type="ARBA" id="ARBA00022884"/>
    </source>
</evidence>
<dbReference type="Pfam" id="PF00333">
    <property type="entry name" value="Ribosomal_S5"/>
    <property type="match status" value="1"/>
</dbReference>
<comment type="domain">
    <text evidence="8">The N-terminal domain interacts with the head of the 30S subunit; the C-terminal domain interacts with the body and contacts protein S4. The interaction surface between S4 and S5 is involved in control of translational fidelity.</text>
</comment>
<dbReference type="Gene3D" id="3.30.230.10">
    <property type="match status" value="1"/>
</dbReference>
<organism evidence="11 12">
    <name type="scientific">Candidatus Cyrtobacter comes</name>
    <dbReference type="NCBI Taxonomy" id="675776"/>
    <lineage>
        <taxon>Bacteria</taxon>
        <taxon>Pseudomonadati</taxon>
        <taxon>Pseudomonadota</taxon>
        <taxon>Alphaproteobacteria</taxon>
        <taxon>Rickettsiales</taxon>
        <taxon>Candidatus Midichloriaceae</taxon>
        <taxon>Candidatus Cyrtobacter</taxon>
    </lineage>
</organism>
<proteinExistence type="inferred from homology"/>
<comment type="caution">
    <text evidence="11">The sequence shown here is derived from an EMBL/GenBank/DDBJ whole genome shotgun (WGS) entry which is preliminary data.</text>
</comment>
<evidence type="ECO:0000256" key="5">
    <source>
        <dbReference type="ARBA" id="ARBA00022980"/>
    </source>
</evidence>
<dbReference type="InterPro" id="IPR020568">
    <property type="entry name" value="Ribosomal_Su5_D2-typ_SF"/>
</dbReference>
<dbReference type="PROSITE" id="PS00585">
    <property type="entry name" value="RIBOSOMAL_S5"/>
    <property type="match status" value="1"/>
</dbReference>
<evidence type="ECO:0000259" key="10">
    <source>
        <dbReference type="PROSITE" id="PS50881"/>
    </source>
</evidence>
<dbReference type="InterPro" id="IPR014721">
    <property type="entry name" value="Ribsml_uS5_D2-typ_fold_subgr"/>
</dbReference>
<evidence type="ECO:0000313" key="11">
    <source>
        <dbReference type="EMBL" id="MDZ5761739.1"/>
    </source>
</evidence>
<evidence type="ECO:0000313" key="12">
    <source>
        <dbReference type="Proteomes" id="UP001293791"/>
    </source>
</evidence>
<evidence type="ECO:0000256" key="6">
    <source>
        <dbReference type="ARBA" id="ARBA00023274"/>
    </source>
</evidence>
<dbReference type="Proteomes" id="UP001293791">
    <property type="component" value="Unassembled WGS sequence"/>
</dbReference>
<evidence type="ECO:0000256" key="1">
    <source>
        <dbReference type="ARBA" id="ARBA00003093"/>
    </source>
</evidence>